<keyword evidence="5" id="KW-1185">Reference proteome</keyword>
<gene>
    <name evidence="4" type="ORF">B0I18_101184</name>
</gene>
<keyword evidence="3" id="KW-0732">Signal</keyword>
<feature type="compositionally biased region" description="Low complexity" evidence="2">
    <location>
        <begin position="133"/>
        <end position="145"/>
    </location>
</feature>
<evidence type="ECO:0000256" key="3">
    <source>
        <dbReference type="SAM" id="SignalP"/>
    </source>
</evidence>
<evidence type="ECO:0000256" key="1">
    <source>
        <dbReference type="SAM" id="Coils"/>
    </source>
</evidence>
<dbReference type="Proteomes" id="UP000240572">
    <property type="component" value="Unassembled WGS sequence"/>
</dbReference>
<dbReference type="OrthoDB" id="677264at2"/>
<keyword evidence="1" id="KW-0175">Coiled coil</keyword>
<reference evidence="4 5" key="1">
    <citation type="submission" date="2018-03" db="EMBL/GenBank/DDBJ databases">
        <title>Genomic Encyclopedia of Type Strains, Phase III (KMG-III): the genomes of soil and plant-associated and newly described type strains.</title>
        <authorList>
            <person name="Whitman W."/>
        </authorList>
    </citation>
    <scope>NUCLEOTIDE SEQUENCE [LARGE SCALE GENOMIC DNA]</scope>
    <source>
        <strain evidence="4 5">CGMCC 1.12700</strain>
    </source>
</reference>
<evidence type="ECO:0000256" key="2">
    <source>
        <dbReference type="SAM" id="MobiDB-lite"/>
    </source>
</evidence>
<name>A0A2P8D9Y9_9BACT</name>
<evidence type="ECO:0000313" key="4">
    <source>
        <dbReference type="EMBL" id="PSK94034.1"/>
    </source>
</evidence>
<dbReference type="AlphaFoldDB" id="A0A2P8D9Y9"/>
<feature type="chain" id="PRO_5015181749" evidence="3">
    <location>
        <begin position="21"/>
        <end position="366"/>
    </location>
</feature>
<feature type="coiled-coil region" evidence="1">
    <location>
        <begin position="212"/>
        <end position="242"/>
    </location>
</feature>
<protein>
    <submittedName>
        <fullName evidence="4">Uncharacterized protein</fullName>
    </submittedName>
</protein>
<sequence>MKNFLLTLLVFCTGPLFVTAQHWRINGYKDTAAITIVNEGKEVKVQSGATAATFPLHSEGQLLRLKSSAENERLLRLVKVDAARIDKEYHDLDRSLLAGEKLINKANTFAGKKLMIVPEGYNGGPDENVDETANNNGGEAGGVNETPAADDGGNLWKDNWMTLLLAALGVALVSALLTRMLVKNKKAPEAAPVADPEPVAVAAAGKEPKGNAAELKKVKQELAAALAELEQLQATHADLEKKLNVNRSFDSSYFNEAFRKLVAPMHEALESGSRKDTLEAVLKMAMHFSSLTRYKIAKKQAFDEANIYYLLNQKAPGAEVAVTEIDRTTPEDKIPKNIRTVTDLLHEQGSAGLDDTILSGYRIKNL</sequence>
<proteinExistence type="predicted"/>
<comment type="caution">
    <text evidence="4">The sequence shown here is derived from an EMBL/GenBank/DDBJ whole genome shotgun (WGS) entry which is preliminary data.</text>
</comment>
<feature type="region of interest" description="Disordered" evidence="2">
    <location>
        <begin position="130"/>
        <end position="150"/>
    </location>
</feature>
<dbReference type="EMBL" id="PYGD01000001">
    <property type="protein sequence ID" value="PSK94034.1"/>
    <property type="molecule type" value="Genomic_DNA"/>
</dbReference>
<accession>A0A2P8D9Y9</accession>
<dbReference type="RefSeq" id="WP_106520771.1">
    <property type="nucleotide sequence ID" value="NZ_PYGD01000001.1"/>
</dbReference>
<evidence type="ECO:0000313" key="5">
    <source>
        <dbReference type="Proteomes" id="UP000240572"/>
    </source>
</evidence>
<organism evidence="4 5">
    <name type="scientific">Taibaiella chishuiensis</name>
    <dbReference type="NCBI Taxonomy" id="1434707"/>
    <lineage>
        <taxon>Bacteria</taxon>
        <taxon>Pseudomonadati</taxon>
        <taxon>Bacteroidota</taxon>
        <taxon>Chitinophagia</taxon>
        <taxon>Chitinophagales</taxon>
        <taxon>Chitinophagaceae</taxon>
        <taxon>Taibaiella</taxon>
    </lineage>
</organism>
<feature type="signal peptide" evidence="3">
    <location>
        <begin position="1"/>
        <end position="20"/>
    </location>
</feature>